<evidence type="ECO:0000256" key="1">
    <source>
        <dbReference type="SAM" id="Phobius"/>
    </source>
</evidence>
<name>A0AAD5R148_PARTN</name>
<keyword evidence="3" id="KW-1185">Reference proteome</keyword>
<keyword evidence="1" id="KW-0812">Transmembrane</keyword>
<proteinExistence type="predicted"/>
<keyword evidence="1" id="KW-0472">Membrane</keyword>
<gene>
    <name evidence="2" type="ORF">KIN20_028458</name>
</gene>
<evidence type="ECO:0000313" key="2">
    <source>
        <dbReference type="EMBL" id="KAJ1367526.1"/>
    </source>
</evidence>
<feature type="transmembrane region" description="Helical" evidence="1">
    <location>
        <begin position="61"/>
        <end position="79"/>
    </location>
</feature>
<keyword evidence="1" id="KW-1133">Transmembrane helix</keyword>
<dbReference type="AlphaFoldDB" id="A0AAD5R148"/>
<sequence length="162" mass="18015">MFDKAECKADNAAIYQRRTLSVPNVTLCNPVINGARVEDQILDSEPLNGYRGFRLKNHNPFLVLLICIAIVALSPGPYYSSNGARQNGLSRVCHGEQEVQFDKARPSRQTVVDNYLCFADGTILIAPNISQAERMLTVSGTYREISLQLSLTKMMFVVNGLF</sequence>
<comment type="caution">
    <text evidence="2">The sequence shown here is derived from an EMBL/GenBank/DDBJ whole genome shotgun (WGS) entry which is preliminary data.</text>
</comment>
<reference evidence="2" key="1">
    <citation type="submission" date="2021-06" db="EMBL/GenBank/DDBJ databases">
        <title>Parelaphostrongylus tenuis whole genome reference sequence.</title>
        <authorList>
            <person name="Garwood T.J."/>
            <person name="Larsen P.A."/>
            <person name="Fountain-Jones N.M."/>
            <person name="Garbe J.R."/>
            <person name="Macchietto M.G."/>
            <person name="Kania S.A."/>
            <person name="Gerhold R.W."/>
            <person name="Richards J.E."/>
            <person name="Wolf T.M."/>
        </authorList>
    </citation>
    <scope>NUCLEOTIDE SEQUENCE</scope>
    <source>
        <strain evidence="2">MNPRO001-30</strain>
        <tissue evidence="2">Meninges</tissue>
    </source>
</reference>
<organism evidence="2 3">
    <name type="scientific">Parelaphostrongylus tenuis</name>
    <name type="common">Meningeal worm</name>
    <dbReference type="NCBI Taxonomy" id="148309"/>
    <lineage>
        <taxon>Eukaryota</taxon>
        <taxon>Metazoa</taxon>
        <taxon>Ecdysozoa</taxon>
        <taxon>Nematoda</taxon>
        <taxon>Chromadorea</taxon>
        <taxon>Rhabditida</taxon>
        <taxon>Rhabditina</taxon>
        <taxon>Rhabditomorpha</taxon>
        <taxon>Strongyloidea</taxon>
        <taxon>Metastrongylidae</taxon>
        <taxon>Parelaphostrongylus</taxon>
    </lineage>
</organism>
<protein>
    <submittedName>
        <fullName evidence="2">Uncharacterized protein</fullName>
    </submittedName>
</protein>
<accession>A0AAD5R148</accession>
<evidence type="ECO:0000313" key="3">
    <source>
        <dbReference type="Proteomes" id="UP001196413"/>
    </source>
</evidence>
<dbReference type="EMBL" id="JAHQIW010005937">
    <property type="protein sequence ID" value="KAJ1367526.1"/>
    <property type="molecule type" value="Genomic_DNA"/>
</dbReference>
<dbReference type="Proteomes" id="UP001196413">
    <property type="component" value="Unassembled WGS sequence"/>
</dbReference>